<dbReference type="Proteomes" id="UP000749646">
    <property type="component" value="Unassembled WGS sequence"/>
</dbReference>
<name>A0A9P6LZN7_9FUNG</name>
<accession>A0A9P6LZN7</accession>
<evidence type="ECO:0000256" key="1">
    <source>
        <dbReference type="SAM" id="MobiDB-lite"/>
    </source>
</evidence>
<evidence type="ECO:0000313" key="2">
    <source>
        <dbReference type="EMBL" id="KAF9955952.1"/>
    </source>
</evidence>
<comment type="caution">
    <text evidence="2">The sequence shown here is derived from an EMBL/GenBank/DDBJ whole genome shotgun (WGS) entry which is preliminary data.</text>
</comment>
<feature type="region of interest" description="Disordered" evidence="1">
    <location>
        <begin position="150"/>
        <end position="210"/>
    </location>
</feature>
<protein>
    <submittedName>
        <fullName evidence="2">Uncharacterized protein</fullName>
    </submittedName>
</protein>
<feature type="compositionally biased region" description="Low complexity" evidence="1">
    <location>
        <begin position="189"/>
        <end position="210"/>
    </location>
</feature>
<proteinExistence type="predicted"/>
<dbReference type="EMBL" id="JAAAHW010006724">
    <property type="protein sequence ID" value="KAF9955952.1"/>
    <property type="molecule type" value="Genomic_DNA"/>
</dbReference>
<organism evidence="2 3">
    <name type="scientific">Modicella reniformis</name>
    <dbReference type="NCBI Taxonomy" id="1440133"/>
    <lineage>
        <taxon>Eukaryota</taxon>
        <taxon>Fungi</taxon>
        <taxon>Fungi incertae sedis</taxon>
        <taxon>Mucoromycota</taxon>
        <taxon>Mortierellomycotina</taxon>
        <taxon>Mortierellomycetes</taxon>
        <taxon>Mortierellales</taxon>
        <taxon>Mortierellaceae</taxon>
        <taxon>Modicella</taxon>
    </lineage>
</organism>
<dbReference type="AlphaFoldDB" id="A0A9P6LZN7"/>
<feature type="compositionally biased region" description="Polar residues" evidence="1">
    <location>
        <begin position="160"/>
        <end position="170"/>
    </location>
</feature>
<keyword evidence="3" id="KW-1185">Reference proteome</keyword>
<evidence type="ECO:0000313" key="3">
    <source>
        <dbReference type="Proteomes" id="UP000749646"/>
    </source>
</evidence>
<sequence>MAPQTTLNSDYIEQLRQAVEGQAESGCNSTVGDDVPNPARLRGNATKVSLRLSSDSSSSEFSAISRATSSDNDELCQGIAISANHRARSEMSTSPGQENVVMSLAMVSTTPLNVISKAKLKRKGKGIADTVSQCVGLRAAMDRETAFMPSLKEVHEGDRTNQQSASSIRGGNNVVYPSTLVPSDNVEDQNQSSPQMPSLSSLSSFHSSPRLEGQHDVCSWHCNEDTGMTAEPSREVGHIESTKPASTSISSDLPLLATVSASESVLASIRSSSSASSFAVAPFQATTAAAMASVVRADAISASLSRPSSSLVSLPLQCWSSHSGAPQLFHTDSSASSMHPFTQMYLSSTFSEKKKITIPTIVIHPDEEDGEPSRVLSQNDIDYLSTMPPSPLRPLIQQWDDIPEEVGREDEMDNTGLGDDDYHQHYRESCDRALIDGQGHAEADDIDIRDRAFDSHALDVPALQEQARDSIFTVNYRNIEQISEAVRAGKRL</sequence>
<gene>
    <name evidence="2" type="ORF">BGZ65_003088</name>
</gene>
<reference evidence="2" key="1">
    <citation type="journal article" date="2020" name="Fungal Divers.">
        <title>Resolving the Mortierellaceae phylogeny through synthesis of multi-gene phylogenetics and phylogenomics.</title>
        <authorList>
            <person name="Vandepol N."/>
            <person name="Liber J."/>
            <person name="Desiro A."/>
            <person name="Na H."/>
            <person name="Kennedy M."/>
            <person name="Barry K."/>
            <person name="Grigoriev I.V."/>
            <person name="Miller A.N."/>
            <person name="O'Donnell K."/>
            <person name="Stajich J.E."/>
            <person name="Bonito G."/>
        </authorList>
    </citation>
    <scope>NUCLEOTIDE SEQUENCE</scope>
    <source>
        <strain evidence="2">MES-2147</strain>
    </source>
</reference>
<dbReference type="OrthoDB" id="2445493at2759"/>